<keyword evidence="4 5" id="KW-0975">Bacterial flagellum</keyword>
<evidence type="ECO:0000256" key="1">
    <source>
        <dbReference type="ARBA" id="ARBA00009764"/>
    </source>
</evidence>
<evidence type="ECO:0000259" key="6">
    <source>
        <dbReference type="Pfam" id="PF02465"/>
    </source>
</evidence>
<protein>
    <recommendedName>
        <fullName evidence="5">Flagellar hook-associated protein 2</fullName>
        <shortName evidence="5">HAP2</shortName>
    </recommendedName>
    <alternativeName>
        <fullName evidence="5">Flagellar cap protein</fullName>
    </alternativeName>
</protein>
<gene>
    <name evidence="8" type="ORF">KP78_14130</name>
</gene>
<dbReference type="GO" id="GO:0009421">
    <property type="term" value="C:bacterial-type flagellum filament cap"/>
    <property type="evidence" value="ECO:0007669"/>
    <property type="project" value="InterPro"/>
</dbReference>
<dbReference type="RefSeq" id="WP_052474654.1">
    <property type="nucleotide sequence ID" value="NZ_JXRP01000009.1"/>
</dbReference>
<dbReference type="Pfam" id="PF07195">
    <property type="entry name" value="FliD_C"/>
    <property type="match status" value="1"/>
</dbReference>
<proteinExistence type="inferred from homology"/>
<keyword evidence="3" id="KW-0175">Coiled coil</keyword>
<dbReference type="InterPro" id="IPR003481">
    <property type="entry name" value="FliD_N"/>
</dbReference>
<comment type="similarity">
    <text evidence="1 5">Belongs to the FliD family.</text>
</comment>
<accession>A0A0C2RIF8</accession>
<evidence type="ECO:0000256" key="3">
    <source>
        <dbReference type="ARBA" id="ARBA00023054"/>
    </source>
</evidence>
<dbReference type="GO" id="GO:0009424">
    <property type="term" value="C:bacterial-type flagellum hook"/>
    <property type="evidence" value="ECO:0007669"/>
    <property type="project" value="UniProtKB-UniRule"/>
</dbReference>
<evidence type="ECO:0000313" key="9">
    <source>
        <dbReference type="Proteomes" id="UP000031938"/>
    </source>
</evidence>
<comment type="caution">
    <text evidence="8">The sequence shown here is derived from an EMBL/GenBank/DDBJ whole genome shotgun (WGS) entry which is preliminary data.</text>
</comment>
<comment type="subcellular location">
    <subcellularLocation>
        <location evidence="5">Secreted</location>
    </subcellularLocation>
    <subcellularLocation>
        <location evidence="5">Bacterial flagellum</location>
    </subcellularLocation>
</comment>
<dbReference type="Pfam" id="PF02465">
    <property type="entry name" value="FliD_N"/>
    <property type="match status" value="1"/>
</dbReference>
<evidence type="ECO:0000256" key="4">
    <source>
        <dbReference type="ARBA" id="ARBA00023143"/>
    </source>
</evidence>
<name>A0A0C2RIF8_9BACL</name>
<evidence type="ECO:0000259" key="7">
    <source>
        <dbReference type="Pfam" id="PF07195"/>
    </source>
</evidence>
<evidence type="ECO:0000256" key="5">
    <source>
        <dbReference type="RuleBase" id="RU362066"/>
    </source>
</evidence>
<comment type="subunit">
    <text evidence="2 5">Homopentamer.</text>
</comment>
<dbReference type="PATRIC" id="fig|889306.3.peg.1422"/>
<sequence length="693" mass="76336">MNTIRFSGMASGMDTQSIVDSLMRAERLPLDRIKQNKQILQWRQEDYRAINTKLTSFRDSLLSMRLQSTYQSKIVTSSNPDRLTATANSTAGNVSYTMQKVTQLATAATNSSAVSISQAGTKLDPTKSLSSQRDAMGTGLLFKSTSSGTGTGVTEELKVETSGNKFKLSTLTNGGEIQFKAAAEPAISVNGVNYTLVTDPNAALGQSDVRLDATTGALTFGKTLAAGDSISISYDYLQKDTLRTGNQSTSTLQLRQQGPVSFENNQIIVRDYTTAADGQITYSNERTLTLRTDGGTLLANEFSVDREGKMTFGEPLAANTEVSAMYSHEYLEAKMTVHQENGPVQKTFKFNAGVTFNSVISQINNSGIGVSMFYDSTMDKVSITRTETGDFNTAGAEMSFTGDAFFENVLKLTNPEQGGTNAKFQLNGLETERTSNNFTINGMTFTLKDTFTEAEGAVTLSSANNTDSAVEAIKKFVNQYNELIGEMNGKLRENVNRDYKPLYDEQRAELSEKEIEKWEKEARSGMLRNDQFLRGAVDGMRSNFYRSVNTGGDFTQLTQIGITTTRNYMEGGRLEINEDKLRTALEQDAESVYQIFASNDGDAPGIANTLRDTITTAVTSITEHAGNGMRPNASFTMGRSINDMDKRISDFERRLQTTEDRYWTQFTAFETAMQRQNDQLNFMMGQLGMAPQQ</sequence>
<dbReference type="STRING" id="889306.KP78_14130"/>
<dbReference type="GO" id="GO:0007155">
    <property type="term" value="P:cell adhesion"/>
    <property type="evidence" value="ECO:0007669"/>
    <property type="project" value="InterPro"/>
</dbReference>
<reference evidence="8 9" key="1">
    <citation type="submission" date="2015-01" db="EMBL/GenBank/DDBJ databases">
        <title>Genome sequencing of Jeotgalibacillus soli.</title>
        <authorList>
            <person name="Goh K.M."/>
            <person name="Chan K.-G."/>
            <person name="Yaakop A.S."/>
            <person name="Ee R."/>
            <person name="Gan H.M."/>
            <person name="Chan C.S."/>
        </authorList>
    </citation>
    <scope>NUCLEOTIDE SEQUENCE [LARGE SCALE GENOMIC DNA]</scope>
    <source>
        <strain evidence="8 9">P9</strain>
    </source>
</reference>
<evidence type="ECO:0000256" key="2">
    <source>
        <dbReference type="ARBA" id="ARBA00011255"/>
    </source>
</evidence>
<keyword evidence="9" id="KW-1185">Reference proteome</keyword>
<evidence type="ECO:0000313" key="8">
    <source>
        <dbReference type="EMBL" id="KIL49945.1"/>
    </source>
</evidence>
<feature type="domain" description="Flagellar hook-associated protein 2 N-terminal" evidence="6">
    <location>
        <begin position="11"/>
        <end position="108"/>
    </location>
</feature>
<dbReference type="PANTHER" id="PTHR30288">
    <property type="entry name" value="FLAGELLAR CAP/ASSEMBLY PROTEIN FLID"/>
    <property type="match status" value="1"/>
</dbReference>
<feature type="domain" description="Flagellar hook-associated protein 2 C-terminal" evidence="7">
    <location>
        <begin position="419"/>
        <end position="677"/>
    </location>
</feature>
<dbReference type="Proteomes" id="UP000031938">
    <property type="component" value="Unassembled WGS sequence"/>
</dbReference>
<dbReference type="InterPro" id="IPR010809">
    <property type="entry name" value="FliD_C"/>
</dbReference>
<dbReference type="InterPro" id="IPR040026">
    <property type="entry name" value="FliD"/>
</dbReference>
<dbReference type="GO" id="GO:0005576">
    <property type="term" value="C:extracellular region"/>
    <property type="evidence" value="ECO:0007669"/>
    <property type="project" value="UniProtKB-SubCell"/>
</dbReference>
<dbReference type="GO" id="GO:0071973">
    <property type="term" value="P:bacterial-type flagellum-dependent cell motility"/>
    <property type="evidence" value="ECO:0007669"/>
    <property type="project" value="TreeGrafter"/>
</dbReference>
<dbReference type="EMBL" id="JXRP01000009">
    <property type="protein sequence ID" value="KIL49945.1"/>
    <property type="molecule type" value="Genomic_DNA"/>
</dbReference>
<comment type="function">
    <text evidence="5">Required for morphogenesis and for the elongation of the flagellar filament by facilitating polymerization of the flagellin monomers at the tip of growing filament. Forms a capping structure, which prevents flagellin subunits (transported through the central channel of the flagellum) from leaking out without polymerization at the distal end.</text>
</comment>
<dbReference type="AlphaFoldDB" id="A0A0C2RIF8"/>
<keyword evidence="5" id="KW-0964">Secreted</keyword>
<organism evidence="8 9">
    <name type="scientific">Jeotgalibacillus soli</name>
    <dbReference type="NCBI Taxonomy" id="889306"/>
    <lineage>
        <taxon>Bacteria</taxon>
        <taxon>Bacillati</taxon>
        <taxon>Bacillota</taxon>
        <taxon>Bacilli</taxon>
        <taxon>Bacillales</taxon>
        <taxon>Caryophanaceae</taxon>
        <taxon>Jeotgalibacillus</taxon>
    </lineage>
</organism>
<dbReference type="PANTHER" id="PTHR30288:SF0">
    <property type="entry name" value="FLAGELLAR HOOK-ASSOCIATED PROTEIN 2"/>
    <property type="match status" value="1"/>
</dbReference>